<dbReference type="EMBL" id="JAAIUW010000003">
    <property type="protein sequence ID" value="KAF7837078.1"/>
    <property type="molecule type" value="Genomic_DNA"/>
</dbReference>
<accession>A0A834X2M1</accession>
<keyword evidence="2" id="KW-1185">Reference proteome</keyword>
<gene>
    <name evidence="1" type="ORF">G2W53_005560</name>
</gene>
<comment type="caution">
    <text evidence="1">The sequence shown here is derived from an EMBL/GenBank/DDBJ whole genome shotgun (WGS) entry which is preliminary data.</text>
</comment>
<organism evidence="1 2">
    <name type="scientific">Senna tora</name>
    <dbReference type="NCBI Taxonomy" id="362788"/>
    <lineage>
        <taxon>Eukaryota</taxon>
        <taxon>Viridiplantae</taxon>
        <taxon>Streptophyta</taxon>
        <taxon>Embryophyta</taxon>
        <taxon>Tracheophyta</taxon>
        <taxon>Spermatophyta</taxon>
        <taxon>Magnoliopsida</taxon>
        <taxon>eudicotyledons</taxon>
        <taxon>Gunneridae</taxon>
        <taxon>Pentapetalae</taxon>
        <taxon>rosids</taxon>
        <taxon>fabids</taxon>
        <taxon>Fabales</taxon>
        <taxon>Fabaceae</taxon>
        <taxon>Caesalpinioideae</taxon>
        <taxon>Cassia clade</taxon>
        <taxon>Senna</taxon>
    </lineage>
</organism>
<dbReference type="AlphaFoldDB" id="A0A834X2M1"/>
<evidence type="ECO:0000313" key="2">
    <source>
        <dbReference type="Proteomes" id="UP000634136"/>
    </source>
</evidence>
<name>A0A834X2M1_9FABA</name>
<sequence>MIGSCFNQEIRGSACDSFAMKMSFTSSLIISLPRSHQMQSYCLADSCHCQDCDKHTLMDNDDYSQLSECTWTKVLEISAEAMGLSKNVEIRGFTIMNNGDYLIFATKEEIGQHHFLNVCFTPFSTRLPSIGHAATAMPL</sequence>
<proteinExistence type="predicted"/>
<reference evidence="1" key="1">
    <citation type="submission" date="2020-09" db="EMBL/GenBank/DDBJ databases">
        <title>Genome-Enabled Discovery of Anthraquinone Biosynthesis in Senna tora.</title>
        <authorList>
            <person name="Kang S.-H."/>
            <person name="Pandey R.P."/>
            <person name="Lee C.-M."/>
            <person name="Sim J.-S."/>
            <person name="Jeong J.-T."/>
            <person name="Choi B.-S."/>
            <person name="Jung M."/>
            <person name="Ginzburg D."/>
            <person name="Zhao K."/>
            <person name="Won S.Y."/>
            <person name="Oh T.-J."/>
            <person name="Yu Y."/>
            <person name="Kim N.-H."/>
            <person name="Lee O.R."/>
            <person name="Lee T.-H."/>
            <person name="Bashyal P."/>
            <person name="Kim T.-S."/>
            <person name="Lee W.-H."/>
            <person name="Kawkins C."/>
            <person name="Kim C.-K."/>
            <person name="Kim J.S."/>
            <person name="Ahn B.O."/>
            <person name="Rhee S.Y."/>
            <person name="Sohng J.K."/>
        </authorList>
    </citation>
    <scope>NUCLEOTIDE SEQUENCE</scope>
    <source>
        <tissue evidence="1">Leaf</tissue>
    </source>
</reference>
<dbReference type="Proteomes" id="UP000634136">
    <property type="component" value="Unassembled WGS sequence"/>
</dbReference>
<evidence type="ECO:0000313" key="1">
    <source>
        <dbReference type="EMBL" id="KAF7837078.1"/>
    </source>
</evidence>
<protein>
    <submittedName>
        <fullName evidence="1">Putative F-box protein</fullName>
    </submittedName>
</protein>